<reference evidence="1" key="1">
    <citation type="submission" date="2016-10" db="EMBL/GenBank/DDBJ databases">
        <authorList>
            <person name="de Groot N.N."/>
        </authorList>
    </citation>
    <scope>NUCLEOTIDE SEQUENCE</scope>
</reference>
<proteinExistence type="predicted"/>
<evidence type="ECO:0000313" key="1">
    <source>
        <dbReference type="EMBL" id="SFV58808.1"/>
    </source>
</evidence>
<dbReference type="PROSITE" id="PS51257">
    <property type="entry name" value="PROKAR_LIPOPROTEIN"/>
    <property type="match status" value="1"/>
</dbReference>
<protein>
    <recommendedName>
        <fullName evidence="2">Lipoprotein</fullName>
    </recommendedName>
</protein>
<sequence>MYKIVITSLFALAFSACSNIKITAAMCNKIEADPNAQIPQECRDYDKEKAAKAFDKVVDDKKVSDKDLEFNREK</sequence>
<organism evidence="1">
    <name type="scientific">hydrothermal vent metagenome</name>
    <dbReference type="NCBI Taxonomy" id="652676"/>
    <lineage>
        <taxon>unclassified sequences</taxon>
        <taxon>metagenomes</taxon>
        <taxon>ecological metagenomes</taxon>
    </lineage>
</organism>
<gene>
    <name evidence="1" type="ORF">MNB_SM-6-756</name>
</gene>
<accession>A0A1W1BYZ3</accession>
<evidence type="ECO:0008006" key="2">
    <source>
        <dbReference type="Google" id="ProtNLM"/>
    </source>
</evidence>
<name>A0A1W1BYZ3_9ZZZZ</name>
<dbReference type="EMBL" id="FPHK01000034">
    <property type="protein sequence ID" value="SFV58808.1"/>
    <property type="molecule type" value="Genomic_DNA"/>
</dbReference>
<dbReference type="AlphaFoldDB" id="A0A1W1BYZ3"/>